<dbReference type="GeneID" id="103707184"/>
<dbReference type="GO" id="GO:0005634">
    <property type="term" value="C:nucleus"/>
    <property type="evidence" value="ECO:0007669"/>
    <property type="project" value="UniProtKB-SubCell"/>
</dbReference>
<feature type="domain" description="Bromo" evidence="10">
    <location>
        <begin position="180"/>
        <end position="252"/>
    </location>
</feature>
<dbReference type="InterPro" id="IPR052442">
    <property type="entry name" value="Env_Response_Regulator"/>
</dbReference>
<organism evidence="11 12">
    <name type="scientific">Phoenix dactylifera</name>
    <name type="common">Date palm</name>
    <dbReference type="NCBI Taxonomy" id="42345"/>
    <lineage>
        <taxon>Eukaryota</taxon>
        <taxon>Viridiplantae</taxon>
        <taxon>Streptophyta</taxon>
        <taxon>Embryophyta</taxon>
        <taxon>Tracheophyta</taxon>
        <taxon>Spermatophyta</taxon>
        <taxon>Magnoliopsida</taxon>
        <taxon>Liliopsida</taxon>
        <taxon>Arecaceae</taxon>
        <taxon>Coryphoideae</taxon>
        <taxon>Phoeniceae</taxon>
        <taxon>Phoenix</taxon>
    </lineage>
</organism>
<dbReference type="PROSITE" id="PS50014">
    <property type="entry name" value="BROMODOMAIN_2"/>
    <property type="match status" value="1"/>
</dbReference>
<keyword evidence="4 7" id="KW-0103">Bromodomain</keyword>
<evidence type="ECO:0000256" key="8">
    <source>
        <dbReference type="SAM" id="Coils"/>
    </source>
</evidence>
<evidence type="ECO:0000256" key="3">
    <source>
        <dbReference type="ARBA" id="ARBA00023054"/>
    </source>
</evidence>
<dbReference type="PANTHER" id="PTHR46136:SF19">
    <property type="entry name" value="TRANSCRIPTION FACTOR GTE12"/>
    <property type="match status" value="1"/>
</dbReference>
<protein>
    <submittedName>
        <fullName evidence="12">Transcription factor GTE12-like</fullName>
    </submittedName>
</protein>
<dbReference type="InterPro" id="IPR037377">
    <property type="entry name" value="GTE_bromo"/>
</dbReference>
<keyword evidence="3 8" id="KW-0175">Coiled coil</keyword>
<proteinExistence type="predicted"/>
<evidence type="ECO:0000256" key="6">
    <source>
        <dbReference type="ARBA" id="ARBA00023242"/>
    </source>
</evidence>
<evidence type="ECO:0000256" key="2">
    <source>
        <dbReference type="ARBA" id="ARBA00023015"/>
    </source>
</evidence>
<evidence type="ECO:0000256" key="7">
    <source>
        <dbReference type="PROSITE-ProRule" id="PRU00035"/>
    </source>
</evidence>
<dbReference type="Gene3D" id="1.20.920.10">
    <property type="entry name" value="Bromodomain-like"/>
    <property type="match status" value="1"/>
</dbReference>
<name>A0A8B9AFH2_PHODC</name>
<dbReference type="SMART" id="SM00297">
    <property type="entry name" value="BROMO"/>
    <property type="match status" value="1"/>
</dbReference>
<feature type="coiled-coil region" evidence="8">
    <location>
        <begin position="567"/>
        <end position="621"/>
    </location>
</feature>
<evidence type="ECO:0000256" key="4">
    <source>
        <dbReference type="ARBA" id="ARBA00023117"/>
    </source>
</evidence>
<evidence type="ECO:0000256" key="1">
    <source>
        <dbReference type="ARBA" id="ARBA00004123"/>
    </source>
</evidence>
<dbReference type="PANTHER" id="PTHR46136">
    <property type="entry name" value="TRANSCRIPTION FACTOR GTE8"/>
    <property type="match status" value="1"/>
</dbReference>
<dbReference type="PRINTS" id="PR00503">
    <property type="entry name" value="BROMODOMAIN"/>
</dbReference>
<dbReference type="RefSeq" id="XP_038981994.1">
    <property type="nucleotide sequence ID" value="XM_039126066.1"/>
</dbReference>
<accession>A0A8B9AFH2</accession>
<dbReference type="AlphaFoldDB" id="A0A8B9AFH2"/>
<evidence type="ECO:0000256" key="5">
    <source>
        <dbReference type="ARBA" id="ARBA00023163"/>
    </source>
</evidence>
<dbReference type="SUPFAM" id="SSF47370">
    <property type="entry name" value="Bromodomain"/>
    <property type="match status" value="1"/>
</dbReference>
<dbReference type="OrthoDB" id="21449at2759"/>
<keyword evidence="11" id="KW-1185">Reference proteome</keyword>
<dbReference type="Proteomes" id="UP000228380">
    <property type="component" value="Chromosome 4"/>
</dbReference>
<feature type="compositionally biased region" description="Basic and acidic residues" evidence="9">
    <location>
        <begin position="451"/>
        <end position="462"/>
    </location>
</feature>
<dbReference type="Pfam" id="PF00439">
    <property type="entry name" value="Bromodomain"/>
    <property type="match status" value="1"/>
</dbReference>
<evidence type="ECO:0000313" key="11">
    <source>
        <dbReference type="Proteomes" id="UP000228380"/>
    </source>
</evidence>
<reference evidence="11" key="1">
    <citation type="journal article" date="2019" name="Nat. Commun.">
        <title>Genome-wide association mapping of date palm fruit traits.</title>
        <authorList>
            <person name="Hazzouri K.M."/>
            <person name="Gros-Balthazard M."/>
            <person name="Flowers J.M."/>
            <person name="Copetti D."/>
            <person name="Lemansour A."/>
            <person name="Lebrun M."/>
            <person name="Masmoudi K."/>
            <person name="Ferrand S."/>
            <person name="Dhar M.I."/>
            <person name="Fresquez Z.A."/>
            <person name="Rosas U."/>
            <person name="Zhang J."/>
            <person name="Talag J."/>
            <person name="Lee S."/>
            <person name="Kudrna D."/>
            <person name="Powell R.F."/>
            <person name="Leitch I.J."/>
            <person name="Krueger R.R."/>
            <person name="Wing R.A."/>
            <person name="Amiri K.M.A."/>
            <person name="Purugganan M.D."/>
        </authorList>
    </citation>
    <scope>NUCLEOTIDE SEQUENCE [LARGE SCALE GENOMIC DNA]</scope>
    <source>
        <strain evidence="11">cv. Khalas</strain>
    </source>
</reference>
<keyword evidence="5" id="KW-0804">Transcription</keyword>
<keyword evidence="6" id="KW-0539">Nucleus</keyword>
<reference evidence="12" key="2">
    <citation type="submission" date="2025-08" db="UniProtKB">
        <authorList>
            <consortium name="RefSeq"/>
        </authorList>
    </citation>
    <scope>IDENTIFICATION</scope>
    <source>
        <tissue evidence="12">Young leaves</tissue>
    </source>
</reference>
<feature type="region of interest" description="Disordered" evidence="9">
    <location>
        <begin position="141"/>
        <end position="162"/>
    </location>
</feature>
<comment type="subcellular location">
    <subcellularLocation>
        <location evidence="1">Nucleus</location>
    </subcellularLocation>
</comment>
<dbReference type="InterPro" id="IPR001487">
    <property type="entry name" value="Bromodomain"/>
</dbReference>
<evidence type="ECO:0000259" key="10">
    <source>
        <dbReference type="PROSITE" id="PS50014"/>
    </source>
</evidence>
<dbReference type="CDD" id="cd05506">
    <property type="entry name" value="Bromo_plant1"/>
    <property type="match status" value="1"/>
</dbReference>
<dbReference type="InterPro" id="IPR036427">
    <property type="entry name" value="Bromodomain-like_sf"/>
</dbReference>
<gene>
    <name evidence="12" type="primary">LOC103707184</name>
</gene>
<evidence type="ECO:0000313" key="12">
    <source>
        <dbReference type="RefSeq" id="XP_038981994.1"/>
    </source>
</evidence>
<keyword evidence="2" id="KW-0805">Transcription regulation</keyword>
<dbReference type="KEGG" id="pda:103707184"/>
<sequence length="705" mass="78320">MVSEGDLITIQNAPLQFFHLTEMPGAEKLSLKKKFKTELVQVRSAIENVIVDCEKRLSQKHSAVVEDHVDVLENGGSGNTVESVHSFSDSDSQLFLTSENDQASINKKRKTPEINTNQNDTDNCSNNEEIMLTEKSEPASIVTGGYKGNTRGKVDSQTGKGEKMDITKMRECASILRKLMNHPFGWVFKQPVDPVKLNIPDYFAIISKPMDLGTVKHKLASKQYSSIHQFAADVKLTFSNAMHYNPPGNDVHIMAKELNNIFNTRWKTLEGKCRKESSTSLQQSVRNLQTPALASRQVGQGKPVCRADSLPGRCLTSADKLKLREELANMPVRKMSPQLLDFLQKKTCLLGKIEDIIKVDIGIFDEETLWELQQIIRSSVDVRPIESEQAKKSVMRPLQDSCKGNGGTGLRSDGANSKALLSLSACMTCANMDSHCNYHNDFTQASSSDVDSERSSDREGHSCHSIAYDPDFRKTKIGMQRIDPNSDSDGVSVVDKDVVQSGSHPSSPATTATKGEADLCAGQLSPTKALRAAMLKSRFADTILKAQQKTLLSHGEKVDPAKLQREREKLEKKQRDEKARIEAEVKAAEAAARMKAEAEMKMQREREREAARLALQKMEKTVDVDNSHLVKDLENFGYPQPGHNLDMPDEMVVNFMDGFEVQSGLAHPLEQLGLFMKNEDMDEEVDNWISATDNGDVEEGEIGCS</sequence>
<feature type="region of interest" description="Disordered" evidence="9">
    <location>
        <begin position="445"/>
        <end position="466"/>
    </location>
</feature>
<evidence type="ECO:0000256" key="9">
    <source>
        <dbReference type="SAM" id="MobiDB-lite"/>
    </source>
</evidence>